<reference evidence="11 12" key="1">
    <citation type="submission" date="2017-09" db="EMBL/GenBank/DDBJ databases">
        <title>Depth-based differentiation of microbial function through sediment-hosted aquifers and enrichment of novel symbionts in the deep terrestrial subsurface.</title>
        <authorList>
            <person name="Probst A.J."/>
            <person name="Ladd B."/>
            <person name="Jarett J.K."/>
            <person name="Geller-Mcgrath D.E."/>
            <person name="Sieber C.M."/>
            <person name="Emerson J.B."/>
            <person name="Anantharaman K."/>
            <person name="Thomas B.C."/>
            <person name="Malmstrom R."/>
            <person name="Stieglmeier M."/>
            <person name="Klingl A."/>
            <person name="Woyke T."/>
            <person name="Ryan C.M."/>
            <person name="Banfield J.F."/>
        </authorList>
    </citation>
    <scope>NUCLEOTIDE SEQUENCE [LARGE SCALE GENOMIC DNA]</scope>
    <source>
        <strain evidence="11">CG10_big_fil_rev_8_21_14_0_10_45_14</strain>
    </source>
</reference>
<accession>A0A2H0RJ38</accession>
<evidence type="ECO:0000313" key="12">
    <source>
        <dbReference type="Proteomes" id="UP000230833"/>
    </source>
</evidence>
<protein>
    <submittedName>
        <fullName evidence="11">Nucleotidyltransferase</fullName>
    </submittedName>
</protein>
<dbReference type="AlphaFoldDB" id="A0A2H0RJ38"/>
<feature type="domain" description="Polymerase nucleotidyl transferase" evidence="10">
    <location>
        <begin position="22"/>
        <end position="104"/>
    </location>
</feature>
<evidence type="ECO:0000256" key="6">
    <source>
        <dbReference type="ARBA" id="ARBA00022741"/>
    </source>
</evidence>
<evidence type="ECO:0000259" key="10">
    <source>
        <dbReference type="Pfam" id="PF01909"/>
    </source>
</evidence>
<comment type="cofactor">
    <cofactor evidence="1">
        <name>Mg(2+)</name>
        <dbReference type="ChEBI" id="CHEBI:18420"/>
    </cofactor>
</comment>
<dbReference type="GO" id="GO:0005524">
    <property type="term" value="F:ATP binding"/>
    <property type="evidence" value="ECO:0007669"/>
    <property type="project" value="UniProtKB-KW"/>
</dbReference>
<keyword evidence="5" id="KW-0479">Metal-binding</keyword>
<dbReference type="InterPro" id="IPR052038">
    <property type="entry name" value="Type-VII_TA_antitoxin"/>
</dbReference>
<evidence type="ECO:0000256" key="2">
    <source>
        <dbReference type="ARBA" id="ARBA00022649"/>
    </source>
</evidence>
<evidence type="ECO:0000256" key="8">
    <source>
        <dbReference type="ARBA" id="ARBA00022842"/>
    </source>
</evidence>
<evidence type="ECO:0000256" key="7">
    <source>
        <dbReference type="ARBA" id="ARBA00022840"/>
    </source>
</evidence>
<gene>
    <name evidence="11" type="ORF">COV07_03580</name>
</gene>
<comment type="similarity">
    <text evidence="9">Belongs to the MntA antitoxin family.</text>
</comment>
<keyword evidence="6" id="KW-0547">Nucleotide-binding</keyword>
<organism evidence="11 12">
    <name type="scientific">Candidatus Vogelbacteria bacterium CG10_big_fil_rev_8_21_14_0_10_45_14</name>
    <dbReference type="NCBI Taxonomy" id="1975042"/>
    <lineage>
        <taxon>Bacteria</taxon>
        <taxon>Candidatus Vogeliibacteriota</taxon>
    </lineage>
</organism>
<dbReference type="Gene3D" id="3.30.460.10">
    <property type="entry name" value="Beta Polymerase, domain 2"/>
    <property type="match status" value="1"/>
</dbReference>
<dbReference type="EMBL" id="PCYL01000038">
    <property type="protein sequence ID" value="PIR46559.1"/>
    <property type="molecule type" value="Genomic_DNA"/>
</dbReference>
<dbReference type="PANTHER" id="PTHR33571">
    <property type="entry name" value="SSL8005 PROTEIN"/>
    <property type="match status" value="1"/>
</dbReference>
<evidence type="ECO:0000256" key="5">
    <source>
        <dbReference type="ARBA" id="ARBA00022723"/>
    </source>
</evidence>
<keyword evidence="8" id="KW-0460">Magnesium</keyword>
<dbReference type="Pfam" id="PF01909">
    <property type="entry name" value="NTP_transf_2"/>
    <property type="match status" value="1"/>
</dbReference>
<keyword evidence="3 11" id="KW-0808">Transferase</keyword>
<name>A0A2H0RJ38_9BACT</name>
<dbReference type="GO" id="GO:0046872">
    <property type="term" value="F:metal ion binding"/>
    <property type="evidence" value="ECO:0007669"/>
    <property type="project" value="UniProtKB-KW"/>
</dbReference>
<dbReference type="GO" id="GO:0016779">
    <property type="term" value="F:nucleotidyltransferase activity"/>
    <property type="evidence" value="ECO:0007669"/>
    <property type="project" value="UniProtKB-KW"/>
</dbReference>
<keyword evidence="4" id="KW-0548">Nucleotidyltransferase</keyword>
<evidence type="ECO:0000256" key="9">
    <source>
        <dbReference type="ARBA" id="ARBA00038276"/>
    </source>
</evidence>
<keyword evidence="2" id="KW-1277">Toxin-antitoxin system</keyword>
<sequence>CYNFVMSEQDKQNMKVRINEAILQSPNKDIIKRASLFGSYAYGTPNAESDVDVLVEFQPTARVGLFKLSEIKFGIQDYIGKKVDLITPGALSKYFRDEVMAQAQLVYEN</sequence>
<evidence type="ECO:0000256" key="4">
    <source>
        <dbReference type="ARBA" id="ARBA00022695"/>
    </source>
</evidence>
<keyword evidence="7" id="KW-0067">ATP-binding</keyword>
<dbReference type="Proteomes" id="UP000230833">
    <property type="component" value="Unassembled WGS sequence"/>
</dbReference>
<proteinExistence type="inferred from homology"/>
<dbReference type="CDD" id="cd05403">
    <property type="entry name" value="NT_KNTase_like"/>
    <property type="match status" value="1"/>
</dbReference>
<dbReference type="InterPro" id="IPR002934">
    <property type="entry name" value="Polymerase_NTP_transf_dom"/>
</dbReference>
<dbReference type="PANTHER" id="PTHR33571:SF12">
    <property type="entry name" value="BSL3053 PROTEIN"/>
    <property type="match status" value="1"/>
</dbReference>
<evidence type="ECO:0000313" key="11">
    <source>
        <dbReference type="EMBL" id="PIR46559.1"/>
    </source>
</evidence>
<dbReference type="SUPFAM" id="SSF81301">
    <property type="entry name" value="Nucleotidyltransferase"/>
    <property type="match status" value="1"/>
</dbReference>
<feature type="non-terminal residue" evidence="11">
    <location>
        <position position="1"/>
    </location>
</feature>
<evidence type="ECO:0000256" key="3">
    <source>
        <dbReference type="ARBA" id="ARBA00022679"/>
    </source>
</evidence>
<evidence type="ECO:0000256" key="1">
    <source>
        <dbReference type="ARBA" id="ARBA00001946"/>
    </source>
</evidence>
<comment type="caution">
    <text evidence="11">The sequence shown here is derived from an EMBL/GenBank/DDBJ whole genome shotgun (WGS) entry which is preliminary data.</text>
</comment>
<dbReference type="InterPro" id="IPR043519">
    <property type="entry name" value="NT_sf"/>
</dbReference>